<dbReference type="InterPro" id="IPR036388">
    <property type="entry name" value="WH-like_DNA-bd_sf"/>
</dbReference>
<dbReference type="Proteomes" id="UP000606730">
    <property type="component" value="Unassembled WGS sequence"/>
</dbReference>
<sequence>MTSLDHIRTFAAVAKTGSLSGAARTLQLTQPTVGRHIDLLETSLNVSLFTRGRDGMTLTAKGADLVEAAELMLQAATGFERQAAGMEDQVQGTLRVAVNEVLGVLVLPKLLSDFMDANPDVEVELFIDNAASNLLQRDADIAIRMFRPAQSDLVARKVGEISLGFYVHQRVLEQTPPPRSLSELRQARVIGFDRDRSMILATEMMGEAFERRDFAVRTDNILAHIEAIRAGLGFGVTHDWLARSWPEVVKVMPDLPIPPLEVWLTCHSDVRHNKRVRLMMDFLAENLPRVWAA</sequence>
<dbReference type="InterPro" id="IPR036390">
    <property type="entry name" value="WH_DNA-bd_sf"/>
</dbReference>
<accession>A0A917EMP3</accession>
<keyword evidence="3" id="KW-0238">DNA-binding</keyword>
<dbReference type="PROSITE" id="PS50931">
    <property type="entry name" value="HTH_LYSR"/>
    <property type="match status" value="1"/>
</dbReference>
<evidence type="ECO:0000256" key="1">
    <source>
        <dbReference type="ARBA" id="ARBA00009437"/>
    </source>
</evidence>
<dbReference type="GO" id="GO:0043565">
    <property type="term" value="F:sequence-specific DNA binding"/>
    <property type="evidence" value="ECO:0007669"/>
    <property type="project" value="TreeGrafter"/>
</dbReference>
<dbReference type="GO" id="GO:0003700">
    <property type="term" value="F:DNA-binding transcription factor activity"/>
    <property type="evidence" value="ECO:0007669"/>
    <property type="project" value="InterPro"/>
</dbReference>
<dbReference type="RefSeq" id="WP_095594559.1">
    <property type="nucleotide sequence ID" value="NZ_BMKN01000002.1"/>
</dbReference>
<dbReference type="Gene3D" id="1.10.10.10">
    <property type="entry name" value="Winged helix-like DNA-binding domain superfamily/Winged helix DNA-binding domain"/>
    <property type="match status" value="1"/>
</dbReference>
<evidence type="ECO:0000256" key="4">
    <source>
        <dbReference type="ARBA" id="ARBA00023163"/>
    </source>
</evidence>
<dbReference type="OrthoDB" id="9798121at2"/>
<proteinExistence type="inferred from homology"/>
<protein>
    <submittedName>
        <fullName evidence="6">LysR family transcriptional regulator</fullName>
    </submittedName>
</protein>
<dbReference type="InterPro" id="IPR000847">
    <property type="entry name" value="LysR_HTH_N"/>
</dbReference>
<comment type="similarity">
    <text evidence="1">Belongs to the LysR transcriptional regulatory family.</text>
</comment>
<keyword evidence="7" id="KW-1185">Reference proteome</keyword>
<dbReference type="InterPro" id="IPR005119">
    <property type="entry name" value="LysR_subst-bd"/>
</dbReference>
<evidence type="ECO:0000259" key="5">
    <source>
        <dbReference type="PROSITE" id="PS50931"/>
    </source>
</evidence>
<evidence type="ECO:0000313" key="7">
    <source>
        <dbReference type="Proteomes" id="UP000606730"/>
    </source>
</evidence>
<dbReference type="SUPFAM" id="SSF46785">
    <property type="entry name" value="Winged helix' DNA-binding domain"/>
    <property type="match status" value="1"/>
</dbReference>
<keyword evidence="2" id="KW-0805">Transcription regulation</keyword>
<dbReference type="AlphaFoldDB" id="A0A917EMP3"/>
<evidence type="ECO:0000256" key="2">
    <source>
        <dbReference type="ARBA" id="ARBA00023015"/>
    </source>
</evidence>
<dbReference type="PANTHER" id="PTHR30537:SF3">
    <property type="entry name" value="TRANSCRIPTIONAL REGULATORY PROTEIN"/>
    <property type="match status" value="1"/>
</dbReference>
<keyword evidence="4" id="KW-0804">Transcription</keyword>
<evidence type="ECO:0000256" key="3">
    <source>
        <dbReference type="ARBA" id="ARBA00023125"/>
    </source>
</evidence>
<dbReference type="InterPro" id="IPR058163">
    <property type="entry name" value="LysR-type_TF_proteobact-type"/>
</dbReference>
<dbReference type="GO" id="GO:0006351">
    <property type="term" value="P:DNA-templated transcription"/>
    <property type="evidence" value="ECO:0007669"/>
    <property type="project" value="TreeGrafter"/>
</dbReference>
<dbReference type="SUPFAM" id="SSF53850">
    <property type="entry name" value="Periplasmic binding protein-like II"/>
    <property type="match status" value="1"/>
</dbReference>
<dbReference type="EMBL" id="BMKN01000002">
    <property type="protein sequence ID" value="GGE57675.1"/>
    <property type="molecule type" value="Genomic_DNA"/>
</dbReference>
<feature type="domain" description="HTH lysR-type" evidence="5">
    <location>
        <begin position="1"/>
        <end position="59"/>
    </location>
</feature>
<organism evidence="6 7">
    <name type="scientific">Actibacterium pelagium</name>
    <dbReference type="NCBI Taxonomy" id="2029103"/>
    <lineage>
        <taxon>Bacteria</taxon>
        <taxon>Pseudomonadati</taxon>
        <taxon>Pseudomonadota</taxon>
        <taxon>Alphaproteobacteria</taxon>
        <taxon>Rhodobacterales</taxon>
        <taxon>Roseobacteraceae</taxon>
        <taxon>Actibacterium</taxon>
    </lineage>
</organism>
<name>A0A917EMP3_9RHOB</name>
<comment type="caution">
    <text evidence="6">The sequence shown here is derived from an EMBL/GenBank/DDBJ whole genome shotgun (WGS) entry which is preliminary data.</text>
</comment>
<reference evidence="6" key="2">
    <citation type="submission" date="2020-09" db="EMBL/GenBank/DDBJ databases">
        <authorList>
            <person name="Sun Q."/>
            <person name="Zhou Y."/>
        </authorList>
    </citation>
    <scope>NUCLEOTIDE SEQUENCE</scope>
    <source>
        <strain evidence="6">CGMCC 1.16012</strain>
    </source>
</reference>
<reference evidence="6" key="1">
    <citation type="journal article" date="2014" name="Int. J. Syst. Evol. Microbiol.">
        <title>Complete genome sequence of Corynebacterium casei LMG S-19264T (=DSM 44701T), isolated from a smear-ripened cheese.</title>
        <authorList>
            <consortium name="US DOE Joint Genome Institute (JGI-PGF)"/>
            <person name="Walter F."/>
            <person name="Albersmeier A."/>
            <person name="Kalinowski J."/>
            <person name="Ruckert C."/>
        </authorList>
    </citation>
    <scope>NUCLEOTIDE SEQUENCE</scope>
    <source>
        <strain evidence="6">CGMCC 1.16012</strain>
    </source>
</reference>
<dbReference type="PANTHER" id="PTHR30537">
    <property type="entry name" value="HTH-TYPE TRANSCRIPTIONAL REGULATOR"/>
    <property type="match status" value="1"/>
</dbReference>
<dbReference type="Pfam" id="PF00126">
    <property type="entry name" value="HTH_1"/>
    <property type="match status" value="1"/>
</dbReference>
<dbReference type="PRINTS" id="PR00039">
    <property type="entry name" value="HTHLYSR"/>
</dbReference>
<dbReference type="Gene3D" id="3.40.190.290">
    <property type="match status" value="1"/>
</dbReference>
<dbReference type="Pfam" id="PF03466">
    <property type="entry name" value="LysR_substrate"/>
    <property type="match status" value="1"/>
</dbReference>
<gene>
    <name evidence="6" type="ORF">GCM10011517_26810</name>
</gene>
<evidence type="ECO:0000313" key="6">
    <source>
        <dbReference type="EMBL" id="GGE57675.1"/>
    </source>
</evidence>